<comment type="subcellular location">
    <subcellularLocation>
        <location evidence="1">Cell membrane</location>
        <topology evidence="1">Multi-pass membrane protein</topology>
    </subcellularLocation>
</comment>
<keyword evidence="11" id="KW-1185">Reference proteome</keyword>
<dbReference type="InterPro" id="IPR025720">
    <property type="entry name" value="RibU"/>
</dbReference>
<evidence type="ECO:0000256" key="2">
    <source>
        <dbReference type="ARBA" id="ARBA00005540"/>
    </source>
</evidence>
<name>A0ABN5LFE0_9LACO</name>
<feature type="transmembrane region" description="Helical" evidence="9">
    <location>
        <begin position="47"/>
        <end position="70"/>
    </location>
</feature>
<reference evidence="10 11" key="1">
    <citation type="submission" date="2018-05" db="EMBL/GenBank/DDBJ databases">
        <title>Reference genomes for bee gut microbiota database.</title>
        <authorList>
            <person name="Ellegaard K.M."/>
        </authorList>
    </citation>
    <scope>NUCLEOTIDE SEQUENCE [LARGE SCALE GENOMIC DNA]</scope>
    <source>
        <strain evidence="10 11">ESL0186</strain>
    </source>
</reference>
<proteinExistence type="inferred from homology"/>
<evidence type="ECO:0000256" key="7">
    <source>
        <dbReference type="ARBA" id="ARBA00023136"/>
    </source>
</evidence>
<keyword evidence="3 8" id="KW-0813">Transport</keyword>
<dbReference type="RefSeq" id="WP_109587002.1">
    <property type="nucleotide sequence ID" value="NZ_CP029477.1"/>
</dbReference>
<sequence>MLQKKSRNNLVNILAYTLIGTIAYVLMLLEIPLPITSFLKFDFSDVVITIGTFLFGPGPGIFIAFVRMLINLIYKGFALPSLVGQSAAFLASISFALPFYYLTKNISKDEKNFSKKYLKPILGIVLGILAMAFVLSVLNALVLTPFYAVTTVPNLPAIHGYSGLLSFTEKVYLGKLLHIPSMSAYIFGIIVPFNLLKGTINGVVVYLLFETVLRTFKPFVRKNFNLRN</sequence>
<organism evidence="10 11">
    <name type="scientific">Lactobacillus kullabergensis</name>
    <dbReference type="NCBI Taxonomy" id="1218493"/>
    <lineage>
        <taxon>Bacteria</taxon>
        <taxon>Bacillati</taxon>
        <taxon>Bacillota</taxon>
        <taxon>Bacilli</taxon>
        <taxon>Lactobacillales</taxon>
        <taxon>Lactobacillaceae</taxon>
        <taxon>Lactobacillus</taxon>
    </lineage>
</organism>
<evidence type="ECO:0000256" key="3">
    <source>
        <dbReference type="ARBA" id="ARBA00022448"/>
    </source>
</evidence>
<keyword evidence="4 8" id="KW-1003">Cell membrane</keyword>
<evidence type="ECO:0000256" key="6">
    <source>
        <dbReference type="ARBA" id="ARBA00022989"/>
    </source>
</evidence>
<evidence type="ECO:0000313" key="10">
    <source>
        <dbReference type="EMBL" id="AWM76243.1"/>
    </source>
</evidence>
<evidence type="ECO:0000313" key="11">
    <source>
        <dbReference type="Proteomes" id="UP000246036"/>
    </source>
</evidence>
<dbReference type="PANTHER" id="PTHR38438">
    <property type="entry name" value="RIBOFLAVIN TRANSPORTER RIBU"/>
    <property type="match status" value="1"/>
</dbReference>
<dbReference type="Proteomes" id="UP000246036">
    <property type="component" value="Chromosome"/>
</dbReference>
<feature type="transmembrane region" description="Helical" evidence="9">
    <location>
        <begin position="13"/>
        <end position="35"/>
    </location>
</feature>
<feature type="transmembrane region" description="Helical" evidence="9">
    <location>
        <begin position="82"/>
        <end position="102"/>
    </location>
</feature>
<dbReference type="PANTHER" id="PTHR38438:SF1">
    <property type="entry name" value="RIBOFLAVIN TRANSPORTER RIBU"/>
    <property type="match status" value="1"/>
</dbReference>
<dbReference type="Gene3D" id="1.10.1760.20">
    <property type="match status" value="1"/>
</dbReference>
<evidence type="ECO:0000256" key="8">
    <source>
        <dbReference type="PIRNR" id="PIRNR037778"/>
    </source>
</evidence>
<dbReference type="Pfam" id="PF12822">
    <property type="entry name" value="ECF_trnsprt"/>
    <property type="match status" value="1"/>
</dbReference>
<keyword evidence="7 8" id="KW-0472">Membrane</keyword>
<accession>A0ABN5LFE0</accession>
<evidence type="ECO:0000256" key="9">
    <source>
        <dbReference type="SAM" id="Phobius"/>
    </source>
</evidence>
<protein>
    <recommendedName>
        <fullName evidence="8">Riboflavin transporter</fullName>
    </recommendedName>
</protein>
<dbReference type="PIRSF" id="PIRSF037778">
    <property type="entry name" value="UCP037778_transp_RibU"/>
    <property type="match status" value="1"/>
</dbReference>
<evidence type="ECO:0000256" key="5">
    <source>
        <dbReference type="ARBA" id="ARBA00022692"/>
    </source>
</evidence>
<comment type="similarity">
    <text evidence="2 8">Belongs to the prokaryotic riboflavin transporter (P-RFT) (TC 2.A.87) family.</text>
</comment>
<feature type="transmembrane region" description="Helical" evidence="9">
    <location>
        <begin position="122"/>
        <end position="148"/>
    </location>
</feature>
<keyword evidence="5 9" id="KW-0812">Transmembrane</keyword>
<keyword evidence="6 9" id="KW-1133">Transmembrane helix</keyword>
<evidence type="ECO:0000256" key="4">
    <source>
        <dbReference type="ARBA" id="ARBA00022475"/>
    </source>
</evidence>
<dbReference type="InterPro" id="IPR024529">
    <property type="entry name" value="ECF_trnsprt_substrate-spec"/>
</dbReference>
<gene>
    <name evidence="10" type="ORF">DKL58_04510</name>
</gene>
<evidence type="ECO:0000256" key="1">
    <source>
        <dbReference type="ARBA" id="ARBA00004651"/>
    </source>
</evidence>
<comment type="function">
    <text evidence="8">Probably a riboflavin-binding protein that interacts with the energy-coupling factor (ECF) ABC-transporter complex.</text>
</comment>
<feature type="transmembrane region" description="Helical" evidence="9">
    <location>
        <begin position="184"/>
        <end position="209"/>
    </location>
</feature>
<dbReference type="EMBL" id="CP029477">
    <property type="protein sequence ID" value="AWM76243.1"/>
    <property type="molecule type" value="Genomic_DNA"/>
</dbReference>